<name>A0A261F0G9_9BIFI</name>
<organism evidence="2 3">
    <name type="scientific">Pseudoscardovia radai</name>
    <dbReference type="NCBI Taxonomy" id="987066"/>
    <lineage>
        <taxon>Bacteria</taxon>
        <taxon>Bacillati</taxon>
        <taxon>Actinomycetota</taxon>
        <taxon>Actinomycetes</taxon>
        <taxon>Bifidobacteriales</taxon>
        <taxon>Bifidobacteriaceae</taxon>
        <taxon>Pseudoscardovia</taxon>
    </lineage>
</organism>
<gene>
    <name evidence="2" type="ORF">PSRA_0307</name>
</gene>
<evidence type="ECO:0000313" key="2">
    <source>
        <dbReference type="EMBL" id="OZG52575.1"/>
    </source>
</evidence>
<reference evidence="2 3" key="1">
    <citation type="journal article" date="2017" name="BMC Genomics">
        <title>Comparative genomic and phylogenomic analyses of the Bifidobacteriaceae family.</title>
        <authorList>
            <person name="Lugli G.A."/>
            <person name="Milani C."/>
            <person name="Turroni F."/>
            <person name="Duranti S."/>
            <person name="Mancabelli L."/>
            <person name="Mangifesta M."/>
            <person name="Ferrario C."/>
            <person name="Modesto M."/>
            <person name="Mattarelli P."/>
            <person name="Jiri K."/>
            <person name="van Sinderen D."/>
            <person name="Ventura M."/>
        </authorList>
    </citation>
    <scope>NUCLEOTIDE SEQUENCE [LARGE SCALE GENOMIC DNA]</scope>
    <source>
        <strain evidence="2 3">DSM 24742</strain>
    </source>
</reference>
<protein>
    <recommendedName>
        <fullName evidence="1">DUF559 domain-containing protein</fullName>
    </recommendedName>
</protein>
<proteinExistence type="predicted"/>
<accession>A0A261F0G9</accession>
<evidence type="ECO:0000259" key="1">
    <source>
        <dbReference type="Pfam" id="PF04480"/>
    </source>
</evidence>
<dbReference type="Pfam" id="PF04480">
    <property type="entry name" value="DUF559"/>
    <property type="match status" value="1"/>
</dbReference>
<keyword evidence="3" id="KW-1185">Reference proteome</keyword>
<dbReference type="EMBL" id="MWWR01000003">
    <property type="protein sequence ID" value="OZG52575.1"/>
    <property type="molecule type" value="Genomic_DNA"/>
</dbReference>
<dbReference type="Proteomes" id="UP000216725">
    <property type="component" value="Unassembled WGS sequence"/>
</dbReference>
<evidence type="ECO:0000313" key="3">
    <source>
        <dbReference type="Proteomes" id="UP000216725"/>
    </source>
</evidence>
<dbReference type="InterPro" id="IPR007569">
    <property type="entry name" value="DUF559"/>
</dbReference>
<comment type="caution">
    <text evidence="2">The sequence shown here is derived from an EMBL/GenBank/DDBJ whole genome shotgun (WGS) entry which is preliminary data.</text>
</comment>
<feature type="domain" description="DUF559" evidence="1">
    <location>
        <begin position="184"/>
        <end position="234"/>
    </location>
</feature>
<dbReference type="AlphaFoldDB" id="A0A261F0G9"/>
<sequence length="288" mass="32778">MRRCAELQQRCRTPLLFGGTTSLRVHGIDVPTALEDEPITVVYTSDKSRHRIADAQGFQWQHPVRFVIKEGLRVVSPETAWLMLAHRLEPIDVVALGDALMRRHRELQRTTLEQLREDVGKFTVATHQLGMRMPRGFDACLDALDVMREGTDSMPESTMRLTLMMWGLPCPEVNPAIGVAAAGRDAPARRYFADCAYPDLKLMVEYDGKHHEDRWEKDLRRLDDLAAAGWTRVGASHEDFRDEQSAREFAQRVAQRMTMLSGRRVEVSGPLTIHKLAVRARRQARGAR</sequence>